<sequence>MLLLRYGPVVATLLLLACAGNAPQSPVTQPATVTPLPLAPAEVVHTARYTLVNLAPDEAQQQPLHQIMRHTLTSKKKTPLFTRADALRAWLTGTGYSLCLPTDNDIRSLFSSPLPDVWRNAGPMRVDVALQAMAGPAWQMSTDELAHTVCFQPVMLPPGTVGDA</sequence>
<dbReference type="Proteomes" id="UP001246690">
    <property type="component" value="Chromosome"/>
</dbReference>
<dbReference type="EMBL" id="CP133838">
    <property type="protein sequence ID" value="WMY72493.1"/>
    <property type="molecule type" value="Genomic_DNA"/>
</dbReference>
<proteinExistence type="predicted"/>
<gene>
    <name evidence="2" type="ORF">RHD99_13460</name>
</gene>
<keyword evidence="3" id="KW-1185">Reference proteome</keyword>
<evidence type="ECO:0000313" key="3">
    <source>
        <dbReference type="Proteomes" id="UP001246690"/>
    </source>
</evidence>
<dbReference type="InterPro" id="IPR022260">
    <property type="entry name" value="Integr_conj_element_PilL"/>
</dbReference>
<protein>
    <submittedName>
        <fullName evidence="2">Response regulator</fullName>
    </submittedName>
</protein>
<organism evidence="2 3">
    <name type="scientific">Buttiauxella selenatireducens</name>
    <dbReference type="NCBI Taxonomy" id="3073902"/>
    <lineage>
        <taxon>Bacteria</taxon>
        <taxon>Pseudomonadati</taxon>
        <taxon>Pseudomonadota</taxon>
        <taxon>Gammaproteobacteria</taxon>
        <taxon>Enterobacterales</taxon>
        <taxon>Enterobacteriaceae</taxon>
        <taxon>Buttiauxella</taxon>
    </lineage>
</organism>
<evidence type="ECO:0000313" key="2">
    <source>
        <dbReference type="EMBL" id="WMY72493.1"/>
    </source>
</evidence>
<keyword evidence="1" id="KW-0732">Signal</keyword>
<reference evidence="2 3" key="1">
    <citation type="submission" date="2023-09" db="EMBL/GenBank/DDBJ databases">
        <title>Buttiauxella selenatireducens sp. nov., isolated from the rhizosphere of Cardamine hupingshanesis.</title>
        <authorList>
            <person name="Zhang S."/>
            <person name="Xu Z."/>
            <person name="Wang H."/>
            <person name="Guo Y."/>
        </authorList>
    </citation>
    <scope>NUCLEOTIDE SEQUENCE [LARGE SCALE GENOMIC DNA]</scope>
    <source>
        <strain evidence="2 3">R73</strain>
    </source>
</reference>
<accession>A0ABY9S4W7</accession>
<feature type="signal peptide" evidence="1">
    <location>
        <begin position="1"/>
        <end position="22"/>
    </location>
</feature>
<evidence type="ECO:0000256" key="1">
    <source>
        <dbReference type="SAM" id="SignalP"/>
    </source>
</evidence>
<dbReference type="RefSeq" id="WP_309874425.1">
    <property type="nucleotide sequence ID" value="NZ_CP133838.1"/>
</dbReference>
<feature type="chain" id="PRO_5045937741" evidence="1">
    <location>
        <begin position="23"/>
        <end position="164"/>
    </location>
</feature>
<name>A0ABY9S4W7_9ENTR</name>
<dbReference type="PROSITE" id="PS51257">
    <property type="entry name" value="PROKAR_LIPOPROTEIN"/>
    <property type="match status" value="1"/>
</dbReference>
<dbReference type="NCBIfam" id="TIGR03748">
    <property type="entry name" value="conj_PilL"/>
    <property type="match status" value="1"/>
</dbReference>